<keyword evidence="2" id="KW-1133">Transmembrane helix</keyword>
<evidence type="ECO:0000313" key="4">
    <source>
        <dbReference type="Proteomes" id="UP000605897"/>
    </source>
</evidence>
<dbReference type="Proteomes" id="UP000605897">
    <property type="component" value="Unassembled WGS sequence"/>
</dbReference>
<proteinExistence type="predicted"/>
<evidence type="ECO:0000256" key="2">
    <source>
        <dbReference type="SAM" id="Phobius"/>
    </source>
</evidence>
<sequence>MTGGSILAVPPVVAIAAAQNLAWFVAAWLLGGMAMSATLYPPAFAALTRWYGAPPGRRVDRSDPGGGPGVDGVRPADRPPPEVPFHEAGLGLELIRKAMAALGYDNVDLHQLDRWESKRTTDKFGR</sequence>
<keyword evidence="2" id="KW-0812">Transmembrane</keyword>
<reference evidence="4" key="1">
    <citation type="journal article" date="2019" name="Int. J. Syst. Evol. Microbiol.">
        <title>The Global Catalogue of Microorganisms (GCM) 10K type strain sequencing project: providing services to taxonomists for standard genome sequencing and annotation.</title>
        <authorList>
            <consortium name="The Broad Institute Genomics Platform"/>
            <consortium name="The Broad Institute Genome Sequencing Center for Infectious Disease"/>
            <person name="Wu L."/>
            <person name="Ma J."/>
        </authorList>
    </citation>
    <scope>NUCLEOTIDE SEQUENCE [LARGE SCALE GENOMIC DNA]</scope>
    <source>
        <strain evidence="4">CGMCC 4.7677</strain>
    </source>
</reference>
<evidence type="ECO:0000256" key="1">
    <source>
        <dbReference type="SAM" id="MobiDB-lite"/>
    </source>
</evidence>
<accession>A0ABQ3IEV5</accession>
<evidence type="ECO:0000313" key="3">
    <source>
        <dbReference type="EMBL" id="GHE81068.1"/>
    </source>
</evidence>
<dbReference type="EMBL" id="BNAU01000001">
    <property type="protein sequence ID" value="GHE81068.1"/>
    <property type="molecule type" value="Genomic_DNA"/>
</dbReference>
<gene>
    <name evidence="3" type="ORF">GCM10017786_09210</name>
</gene>
<feature type="region of interest" description="Disordered" evidence="1">
    <location>
        <begin position="55"/>
        <end position="82"/>
    </location>
</feature>
<keyword evidence="4" id="KW-1185">Reference proteome</keyword>
<organism evidence="3 4">
    <name type="scientific">Amycolatopsis deserti</name>
    <dbReference type="NCBI Taxonomy" id="185696"/>
    <lineage>
        <taxon>Bacteria</taxon>
        <taxon>Bacillati</taxon>
        <taxon>Actinomycetota</taxon>
        <taxon>Actinomycetes</taxon>
        <taxon>Pseudonocardiales</taxon>
        <taxon>Pseudonocardiaceae</taxon>
        <taxon>Amycolatopsis</taxon>
    </lineage>
</organism>
<protein>
    <submittedName>
        <fullName evidence="3">Uncharacterized protein</fullName>
    </submittedName>
</protein>
<name>A0ABQ3IEV5_9PSEU</name>
<comment type="caution">
    <text evidence="3">The sequence shown here is derived from an EMBL/GenBank/DDBJ whole genome shotgun (WGS) entry which is preliminary data.</text>
</comment>
<keyword evidence="2" id="KW-0472">Membrane</keyword>
<feature type="transmembrane region" description="Helical" evidence="2">
    <location>
        <begin position="6"/>
        <end position="30"/>
    </location>
</feature>